<evidence type="ECO:0000256" key="3">
    <source>
        <dbReference type="ARBA" id="ARBA00022475"/>
    </source>
</evidence>
<gene>
    <name evidence="10" type="ORF">V6984_14640</name>
</gene>
<dbReference type="PANTHER" id="PTHR23522">
    <property type="entry name" value="BLL5896 PROTEIN"/>
    <property type="match status" value="1"/>
</dbReference>
<feature type="transmembrane region" description="Helical" evidence="8">
    <location>
        <begin position="227"/>
        <end position="252"/>
    </location>
</feature>
<protein>
    <submittedName>
        <fullName evidence="10">MFS transporter</fullName>
    </submittedName>
</protein>
<dbReference type="Proteomes" id="UP001451571">
    <property type="component" value="Chromosome"/>
</dbReference>
<keyword evidence="11" id="KW-1185">Reference proteome</keyword>
<evidence type="ECO:0000256" key="5">
    <source>
        <dbReference type="ARBA" id="ARBA00022692"/>
    </source>
</evidence>
<dbReference type="InterPro" id="IPR024989">
    <property type="entry name" value="MFS_assoc_dom"/>
</dbReference>
<feature type="transmembrane region" description="Helical" evidence="8">
    <location>
        <begin position="376"/>
        <end position="400"/>
    </location>
</feature>
<dbReference type="PROSITE" id="PS50850">
    <property type="entry name" value="MFS"/>
    <property type="match status" value="1"/>
</dbReference>
<evidence type="ECO:0000313" key="10">
    <source>
        <dbReference type="EMBL" id="XAH72741.1"/>
    </source>
</evidence>
<keyword evidence="6 8" id="KW-1133">Transmembrane helix</keyword>
<feature type="transmembrane region" description="Helical" evidence="8">
    <location>
        <begin position="264"/>
        <end position="284"/>
    </location>
</feature>
<dbReference type="PANTHER" id="PTHR23522:SF10">
    <property type="entry name" value="3-PHENYLPROPIONIC ACID TRANSPORTER-RELATED"/>
    <property type="match status" value="1"/>
</dbReference>
<dbReference type="RefSeq" id="WP_342756353.1">
    <property type="nucleotide sequence ID" value="NZ_CP146256.1"/>
</dbReference>
<feature type="transmembrane region" description="Helical" evidence="8">
    <location>
        <begin position="350"/>
        <end position="370"/>
    </location>
</feature>
<feature type="transmembrane region" description="Helical" evidence="8">
    <location>
        <begin position="107"/>
        <end position="127"/>
    </location>
</feature>
<evidence type="ECO:0000256" key="2">
    <source>
        <dbReference type="ARBA" id="ARBA00022448"/>
    </source>
</evidence>
<keyword evidence="7 8" id="KW-0472">Membrane</keyword>
<evidence type="ECO:0000256" key="8">
    <source>
        <dbReference type="SAM" id="Phobius"/>
    </source>
</evidence>
<evidence type="ECO:0000256" key="6">
    <source>
        <dbReference type="ARBA" id="ARBA00022989"/>
    </source>
</evidence>
<feature type="transmembrane region" description="Helical" evidence="8">
    <location>
        <begin position="53"/>
        <end position="72"/>
    </location>
</feature>
<dbReference type="EMBL" id="CP146256">
    <property type="protein sequence ID" value="XAH72741.1"/>
    <property type="molecule type" value="Genomic_DNA"/>
</dbReference>
<dbReference type="SUPFAM" id="SSF103473">
    <property type="entry name" value="MFS general substrate transporter"/>
    <property type="match status" value="1"/>
</dbReference>
<comment type="subcellular location">
    <subcellularLocation>
        <location evidence="1">Cell inner membrane</location>
        <topology evidence="1">Multi-pass membrane protein</topology>
    </subcellularLocation>
</comment>
<dbReference type="Pfam" id="PF12832">
    <property type="entry name" value="MFS_1_like"/>
    <property type="match status" value="1"/>
</dbReference>
<reference evidence="10 11" key="1">
    <citation type="submission" date="2024-02" db="EMBL/GenBank/DDBJ databases">
        <title>Bacterial strain from lacustrine sediment.</title>
        <authorList>
            <person name="Petit C."/>
            <person name="Fadhlaoui K."/>
        </authorList>
    </citation>
    <scope>NUCLEOTIDE SEQUENCE [LARGE SCALE GENOMIC DNA]</scope>
    <source>
        <strain evidence="10 11">IPX-CK</strain>
    </source>
</reference>
<dbReference type="InterPro" id="IPR020846">
    <property type="entry name" value="MFS_dom"/>
</dbReference>
<keyword evidence="3" id="KW-1003">Cell membrane</keyword>
<feature type="transmembrane region" description="Helical" evidence="8">
    <location>
        <begin position="20"/>
        <end position="41"/>
    </location>
</feature>
<evidence type="ECO:0000256" key="4">
    <source>
        <dbReference type="ARBA" id="ARBA00022519"/>
    </source>
</evidence>
<organism evidence="10 11">
    <name type="scientific">Kineothrix sedimenti</name>
    <dbReference type="NCBI Taxonomy" id="3123317"/>
    <lineage>
        <taxon>Bacteria</taxon>
        <taxon>Bacillati</taxon>
        <taxon>Bacillota</taxon>
        <taxon>Clostridia</taxon>
        <taxon>Lachnospirales</taxon>
        <taxon>Lachnospiraceae</taxon>
        <taxon>Kineothrix</taxon>
    </lineage>
</organism>
<feature type="transmembrane region" description="Helical" evidence="8">
    <location>
        <begin position="291"/>
        <end position="310"/>
    </location>
</feature>
<proteinExistence type="predicted"/>
<feature type="transmembrane region" description="Helical" evidence="8">
    <location>
        <begin position="84"/>
        <end position="101"/>
    </location>
</feature>
<keyword evidence="4" id="KW-0997">Cell inner membrane</keyword>
<accession>A0ABZ3ERC5</accession>
<keyword evidence="5 8" id="KW-0812">Transmembrane</keyword>
<evidence type="ECO:0000256" key="1">
    <source>
        <dbReference type="ARBA" id="ARBA00004429"/>
    </source>
</evidence>
<feature type="transmembrane region" description="Helical" evidence="8">
    <location>
        <begin position="171"/>
        <end position="193"/>
    </location>
</feature>
<name>A0ABZ3ERC5_9FIRM</name>
<evidence type="ECO:0000313" key="11">
    <source>
        <dbReference type="Proteomes" id="UP001451571"/>
    </source>
</evidence>
<feature type="domain" description="Major facilitator superfamily (MFS) profile" evidence="9">
    <location>
        <begin position="219"/>
        <end position="403"/>
    </location>
</feature>
<evidence type="ECO:0000256" key="7">
    <source>
        <dbReference type="ARBA" id="ARBA00023136"/>
    </source>
</evidence>
<keyword evidence="2" id="KW-0813">Transport</keyword>
<sequence>MRNWRGVAMSDNKKYTIKYAAVQGFYWAAFCSLLGFTAIFLLDRGYTNSEIGIIIALSNVAAVFLQPMIASLADKYEKITLKGIIWVGAAIILLTSAGLTIGVGASFLVSAFITFSLIGIMVIQPFVNTMSVQLEERGIFINFGVCRACGSFCYAMVSTVMGVLLKYNPTALIPFSAAILTLGLFASVGVLAAHKGEWKAGRLNKKKDAQEKKAQGLVSFLVSHKKFFVFLIGITFIFYYHVLSCNFLYQIIENVGGDSASMGVASSISAVMELPAMIFFIKLVQRVSCKTLLRISGLFFAVKSILYFMAGSVGMIYAAQLFQAGGYALFIPASVYYVSKLLDRADMVKGQSLVTTAITLGGVFASVVGGKMLDDYGAGMTLLVGAVVAVIGVISMSVSVEDV</sequence>
<feature type="transmembrane region" description="Helical" evidence="8">
    <location>
        <begin position="139"/>
        <end position="165"/>
    </location>
</feature>
<dbReference type="InterPro" id="IPR036259">
    <property type="entry name" value="MFS_trans_sf"/>
</dbReference>
<dbReference type="Gene3D" id="1.20.1250.20">
    <property type="entry name" value="MFS general substrate transporter like domains"/>
    <property type="match status" value="2"/>
</dbReference>
<evidence type="ECO:0000259" key="9">
    <source>
        <dbReference type="PROSITE" id="PS50850"/>
    </source>
</evidence>